<sequence>MKHDPLRHQQHRVIILERMAMSRAQLLSANLALRTPSRHPIKGGLPAVNVMSSLADTPYVALLLAAGVAAALLGPRKAIGTLARTSVMAWLTRSARSVFQH</sequence>
<accession>A0ABD5CLI1</accession>
<evidence type="ECO:0000313" key="1">
    <source>
        <dbReference type="EMBL" id="MDR6205926.1"/>
    </source>
</evidence>
<dbReference type="GeneID" id="97003839"/>
<organism evidence="1 2">
    <name type="scientific">Paraburkholderia graminis</name>
    <dbReference type="NCBI Taxonomy" id="60548"/>
    <lineage>
        <taxon>Bacteria</taxon>
        <taxon>Pseudomonadati</taxon>
        <taxon>Pseudomonadota</taxon>
        <taxon>Betaproteobacteria</taxon>
        <taxon>Burkholderiales</taxon>
        <taxon>Burkholderiaceae</taxon>
        <taxon>Paraburkholderia</taxon>
    </lineage>
</organism>
<dbReference type="KEGG" id="pgp:CUJ91_20225"/>
<comment type="caution">
    <text evidence="1">The sequence shown here is derived from an EMBL/GenBank/DDBJ whole genome shotgun (WGS) entry which is preliminary data.</text>
</comment>
<dbReference type="Proteomes" id="UP001245184">
    <property type="component" value="Unassembled WGS sequence"/>
</dbReference>
<gene>
    <name evidence="1" type="ORF">QF025_004646</name>
</gene>
<proteinExistence type="predicted"/>
<dbReference type="EMBL" id="JAVIZN010000002">
    <property type="protein sequence ID" value="MDR6205926.1"/>
    <property type="molecule type" value="Genomic_DNA"/>
</dbReference>
<evidence type="ECO:0000313" key="2">
    <source>
        <dbReference type="Proteomes" id="UP001245184"/>
    </source>
</evidence>
<dbReference type="AlphaFoldDB" id="A0ABD5CLI1"/>
<name>A0ABD5CLI1_9BURK</name>
<protein>
    <submittedName>
        <fullName evidence="1">Uncharacterized protein</fullName>
    </submittedName>
</protein>
<dbReference type="RefSeq" id="WP_006049333.1">
    <property type="nucleotide sequence ID" value="NZ_ATXV01000001.1"/>
</dbReference>
<reference evidence="1 2" key="1">
    <citation type="submission" date="2023-08" db="EMBL/GenBank/DDBJ databases">
        <title>Genome sequencing of plant associated microbes to promote plant fitness in Sorghum bicolor and Oryza sativa.</title>
        <authorList>
            <person name="Coleman-Derr D."/>
        </authorList>
    </citation>
    <scope>NUCLEOTIDE SEQUENCE [LARGE SCALE GENOMIC DNA]</scope>
    <source>
        <strain evidence="1 2">SLBN-33</strain>
    </source>
</reference>